<dbReference type="OrthoDB" id="2221483at2"/>
<dbReference type="Proteomes" id="UP000072653">
    <property type="component" value="Unassembled WGS sequence"/>
</dbReference>
<sequence length="129" mass="14408">MNYKERIAALKTFKAAITGGDTTDSVSGISSEISGWEGNACLKFDDYVQIIKTDCADISAKKASFLSEIDGRISQIQAIFDMEVSLNRWRLGMVYDSEDSTNNKNLIYYSISQADLDSSVRDYLLSMVY</sequence>
<dbReference type="RefSeq" id="WP_061453176.1">
    <property type="nucleotide sequence ID" value="NZ_KQ969556.1"/>
</dbReference>
<dbReference type="PATRIC" id="fig|1303.79.peg.1962"/>
<comment type="caution">
    <text evidence="1">The sequence shown here is derived from an EMBL/GenBank/DDBJ whole genome shotgun (WGS) entry which is preliminary data.</text>
</comment>
<evidence type="ECO:0008006" key="3">
    <source>
        <dbReference type="Google" id="ProtNLM"/>
    </source>
</evidence>
<evidence type="ECO:0000313" key="2">
    <source>
        <dbReference type="Proteomes" id="UP000072653"/>
    </source>
</evidence>
<dbReference type="AlphaFoldDB" id="A0A139P9V3"/>
<protein>
    <recommendedName>
        <fullName evidence="3">DUF5082 domain-containing protein</fullName>
    </recommendedName>
</protein>
<name>A0A139P9V3_STROR</name>
<gene>
    <name evidence="1" type="ORF">SORDD16_01660</name>
</gene>
<organism evidence="1 2">
    <name type="scientific">Streptococcus oralis</name>
    <dbReference type="NCBI Taxonomy" id="1303"/>
    <lineage>
        <taxon>Bacteria</taxon>
        <taxon>Bacillati</taxon>
        <taxon>Bacillota</taxon>
        <taxon>Bacilli</taxon>
        <taxon>Lactobacillales</taxon>
        <taxon>Streptococcaceae</taxon>
        <taxon>Streptococcus</taxon>
    </lineage>
</organism>
<reference evidence="1 2" key="1">
    <citation type="submission" date="2016-01" db="EMBL/GenBank/DDBJ databases">
        <title>Highly variable Streptococcus oralis are common among viridans streptococci isolated from primates.</title>
        <authorList>
            <person name="Denapaite D."/>
            <person name="Rieger M."/>
            <person name="Koendgen S."/>
            <person name="Brueckner R."/>
            <person name="Ochigava I."/>
            <person name="Kappeler P."/>
            <person name="Maetz-Rensing K."/>
            <person name="Leendertz F."/>
            <person name="Hakenbeck R."/>
        </authorList>
    </citation>
    <scope>NUCLEOTIDE SEQUENCE [LARGE SCALE GENOMIC DNA]</scope>
    <source>
        <strain evidence="1 2">DD16</strain>
    </source>
</reference>
<evidence type="ECO:0000313" key="1">
    <source>
        <dbReference type="EMBL" id="KXT85048.1"/>
    </source>
</evidence>
<dbReference type="EMBL" id="LQOB01000287">
    <property type="protein sequence ID" value="KXT85048.1"/>
    <property type="molecule type" value="Genomic_DNA"/>
</dbReference>
<accession>A0A139P9V3</accession>
<proteinExistence type="predicted"/>